<dbReference type="InterPro" id="IPR042184">
    <property type="entry name" value="YqeY/Aim41_N"/>
</dbReference>
<dbReference type="GO" id="GO:0016884">
    <property type="term" value="F:carbon-nitrogen ligase activity, with glutamine as amido-N-donor"/>
    <property type="evidence" value="ECO:0007669"/>
    <property type="project" value="InterPro"/>
</dbReference>
<dbReference type="InterPro" id="IPR023168">
    <property type="entry name" value="GatB_Yqey_C_2"/>
</dbReference>
<dbReference type="PANTHER" id="PTHR28055:SF1">
    <property type="entry name" value="ALTERED INHERITANCE OF MITOCHONDRIA PROTEIN 41, MITOCHONDRIAL"/>
    <property type="match status" value="1"/>
</dbReference>
<protein>
    <submittedName>
        <fullName evidence="1">Glutamyl-tRNA amidotransferase</fullName>
    </submittedName>
</protein>
<dbReference type="InterPro" id="IPR019004">
    <property type="entry name" value="YqeY/Aim41"/>
</dbReference>
<dbReference type="InterPro" id="IPR003789">
    <property type="entry name" value="Asn/Gln_tRNA_amidoTrase-B-like"/>
</dbReference>
<dbReference type="AlphaFoldDB" id="A0A2M7R846"/>
<accession>A0A2M7R846</accession>
<dbReference type="Gene3D" id="1.10.1510.10">
    <property type="entry name" value="Uncharacterised protein YqeY/AIM41 PF09424, N-terminal domain"/>
    <property type="match status" value="1"/>
</dbReference>
<keyword evidence="1" id="KW-0808">Transferase</keyword>
<dbReference type="EMBL" id="PFLX01000015">
    <property type="protein sequence ID" value="PIY90979.1"/>
    <property type="molecule type" value="Genomic_DNA"/>
</dbReference>
<dbReference type="PANTHER" id="PTHR28055">
    <property type="entry name" value="ALTERED INHERITANCE OF MITOCHONDRIA PROTEIN 41, MITOCHONDRIAL"/>
    <property type="match status" value="1"/>
</dbReference>
<dbReference type="Proteomes" id="UP000230055">
    <property type="component" value="Unassembled WGS sequence"/>
</dbReference>
<dbReference type="GO" id="GO:0016740">
    <property type="term" value="F:transferase activity"/>
    <property type="evidence" value="ECO:0007669"/>
    <property type="project" value="UniProtKB-KW"/>
</dbReference>
<sequence>MTLKEKIREDFKKFLKEKKEVEVSTLRMLNAAIFNREKEKRYKLSQEKPELKEKDLEKESQLIKEEILQVIFSEIKKRKESILLFEKGKREDLAKKEKKEMEVLKNYLPKQLSEEEIKKMAKKAIKEVGAESLKDLGKVMSKLMPKVKGKAEGSLVSKIVKELLIPEK</sequence>
<proteinExistence type="predicted"/>
<evidence type="ECO:0000313" key="1">
    <source>
        <dbReference type="EMBL" id="PIY90979.1"/>
    </source>
</evidence>
<dbReference type="Pfam" id="PF09424">
    <property type="entry name" value="YqeY"/>
    <property type="match status" value="2"/>
</dbReference>
<dbReference type="SUPFAM" id="SSF89095">
    <property type="entry name" value="GatB/YqeY motif"/>
    <property type="match status" value="1"/>
</dbReference>
<gene>
    <name evidence="1" type="ORF">COY72_00600</name>
</gene>
<organism evidence="1 2">
    <name type="scientific">Candidatus Nealsonbacteria bacterium CG_4_10_14_0_8_um_filter_35_10</name>
    <dbReference type="NCBI Taxonomy" id="1974683"/>
    <lineage>
        <taxon>Bacteria</taxon>
        <taxon>Candidatus Nealsoniibacteriota</taxon>
    </lineage>
</organism>
<comment type="caution">
    <text evidence="1">The sequence shown here is derived from an EMBL/GenBank/DDBJ whole genome shotgun (WGS) entry which is preliminary data.</text>
</comment>
<dbReference type="Gene3D" id="1.10.10.410">
    <property type="match status" value="1"/>
</dbReference>
<reference evidence="2" key="1">
    <citation type="submission" date="2017-09" db="EMBL/GenBank/DDBJ databases">
        <title>Depth-based differentiation of microbial function through sediment-hosted aquifers and enrichment of novel symbionts in the deep terrestrial subsurface.</title>
        <authorList>
            <person name="Probst A.J."/>
            <person name="Ladd B."/>
            <person name="Jarett J.K."/>
            <person name="Geller-Mcgrath D.E."/>
            <person name="Sieber C.M.K."/>
            <person name="Emerson J.B."/>
            <person name="Anantharaman K."/>
            <person name="Thomas B.C."/>
            <person name="Malmstrom R."/>
            <person name="Stieglmeier M."/>
            <person name="Klingl A."/>
            <person name="Woyke T."/>
            <person name="Ryan C.M."/>
            <person name="Banfield J.F."/>
        </authorList>
    </citation>
    <scope>NUCLEOTIDE SEQUENCE [LARGE SCALE GENOMIC DNA]</scope>
</reference>
<evidence type="ECO:0000313" key="2">
    <source>
        <dbReference type="Proteomes" id="UP000230055"/>
    </source>
</evidence>
<name>A0A2M7R846_9BACT</name>